<feature type="transmembrane region" description="Helical" evidence="9">
    <location>
        <begin position="261"/>
        <end position="288"/>
    </location>
</feature>
<name>A0A438MXS6_EXOME</name>
<feature type="transmembrane region" description="Helical" evidence="9">
    <location>
        <begin position="90"/>
        <end position="112"/>
    </location>
</feature>
<feature type="transmembrane region" description="Helical" evidence="9">
    <location>
        <begin position="148"/>
        <end position="171"/>
    </location>
</feature>
<evidence type="ECO:0000256" key="9">
    <source>
        <dbReference type="SAM" id="Phobius"/>
    </source>
</evidence>
<evidence type="ECO:0000313" key="11">
    <source>
        <dbReference type="EMBL" id="RVX67754.1"/>
    </source>
</evidence>
<evidence type="ECO:0000259" key="10">
    <source>
        <dbReference type="PROSITE" id="PS50850"/>
    </source>
</evidence>
<proteinExistence type="inferred from homology"/>
<feature type="compositionally biased region" description="Basic and acidic residues" evidence="8">
    <location>
        <begin position="654"/>
        <end position="674"/>
    </location>
</feature>
<dbReference type="FunFam" id="1.20.1250.20:FF:000308">
    <property type="entry name" value="MFS efflux transporter"/>
    <property type="match status" value="1"/>
</dbReference>
<evidence type="ECO:0000256" key="5">
    <source>
        <dbReference type="ARBA" id="ARBA00022989"/>
    </source>
</evidence>
<dbReference type="EMBL" id="NAJM01000045">
    <property type="protein sequence ID" value="RVX67754.1"/>
    <property type="molecule type" value="Genomic_DNA"/>
</dbReference>
<feature type="compositionally biased region" description="Low complexity" evidence="8">
    <location>
        <begin position="725"/>
        <end position="737"/>
    </location>
</feature>
<evidence type="ECO:0000256" key="2">
    <source>
        <dbReference type="ARBA" id="ARBA00008335"/>
    </source>
</evidence>
<dbReference type="AlphaFoldDB" id="A0A438MXS6"/>
<evidence type="ECO:0000256" key="1">
    <source>
        <dbReference type="ARBA" id="ARBA00004127"/>
    </source>
</evidence>
<evidence type="ECO:0000256" key="8">
    <source>
        <dbReference type="SAM" id="MobiDB-lite"/>
    </source>
</evidence>
<dbReference type="OrthoDB" id="413079at2759"/>
<evidence type="ECO:0000256" key="7">
    <source>
        <dbReference type="SAM" id="Coils"/>
    </source>
</evidence>
<dbReference type="FunFam" id="1.20.1250.20:FF:000286">
    <property type="entry name" value="MFS efflux transporter"/>
    <property type="match status" value="1"/>
</dbReference>
<feature type="compositionally biased region" description="Basic and acidic residues" evidence="8">
    <location>
        <begin position="606"/>
        <end position="617"/>
    </location>
</feature>
<evidence type="ECO:0000256" key="3">
    <source>
        <dbReference type="ARBA" id="ARBA00022448"/>
    </source>
</evidence>
<dbReference type="Proteomes" id="UP000288859">
    <property type="component" value="Unassembled WGS sequence"/>
</dbReference>
<feature type="domain" description="Major facilitator superfamily (MFS) profile" evidence="10">
    <location>
        <begin position="59"/>
        <end position="442"/>
    </location>
</feature>
<dbReference type="PANTHER" id="PTHR23514">
    <property type="entry name" value="BYPASS OF STOP CODON PROTEIN 6"/>
    <property type="match status" value="1"/>
</dbReference>
<feature type="transmembrane region" description="Helical" evidence="9">
    <location>
        <begin position="386"/>
        <end position="410"/>
    </location>
</feature>
<keyword evidence="6 9" id="KW-0472">Membrane</keyword>
<gene>
    <name evidence="11" type="ORF">B0A52_07877</name>
</gene>
<feature type="region of interest" description="Disordered" evidence="8">
    <location>
        <begin position="485"/>
        <end position="526"/>
    </location>
</feature>
<feature type="compositionally biased region" description="Polar residues" evidence="8">
    <location>
        <begin position="829"/>
        <end position="843"/>
    </location>
</feature>
<dbReference type="Gene3D" id="1.20.1250.20">
    <property type="entry name" value="MFS general substrate transporter like domains"/>
    <property type="match status" value="2"/>
</dbReference>
<feature type="compositionally biased region" description="Gly residues" evidence="8">
    <location>
        <begin position="771"/>
        <end position="782"/>
    </location>
</feature>
<evidence type="ECO:0000256" key="4">
    <source>
        <dbReference type="ARBA" id="ARBA00022692"/>
    </source>
</evidence>
<accession>A0A438MXS6</accession>
<dbReference type="InterPro" id="IPR051788">
    <property type="entry name" value="MFS_Transporter"/>
</dbReference>
<feature type="region of interest" description="Disordered" evidence="8">
    <location>
        <begin position="605"/>
        <end position="857"/>
    </location>
</feature>
<dbReference type="GO" id="GO:0022857">
    <property type="term" value="F:transmembrane transporter activity"/>
    <property type="evidence" value="ECO:0007669"/>
    <property type="project" value="InterPro"/>
</dbReference>
<dbReference type="InterPro" id="IPR036259">
    <property type="entry name" value="MFS_trans_sf"/>
</dbReference>
<feature type="transmembrane region" description="Helical" evidence="9">
    <location>
        <begin position="416"/>
        <end position="434"/>
    </location>
</feature>
<feature type="transmembrane region" description="Helical" evidence="9">
    <location>
        <begin position="352"/>
        <end position="374"/>
    </location>
</feature>
<feature type="compositionally biased region" description="Basic and acidic residues" evidence="8">
    <location>
        <begin position="510"/>
        <end position="526"/>
    </location>
</feature>
<dbReference type="InterPro" id="IPR020846">
    <property type="entry name" value="MFS_dom"/>
</dbReference>
<feature type="compositionally biased region" description="Low complexity" evidence="8">
    <location>
        <begin position="752"/>
        <end position="770"/>
    </location>
</feature>
<dbReference type="SUPFAM" id="SSF103473">
    <property type="entry name" value="MFS general substrate transporter"/>
    <property type="match status" value="1"/>
</dbReference>
<protein>
    <recommendedName>
        <fullName evidence="10">Major facilitator superfamily (MFS) profile domain-containing protein</fullName>
    </recommendedName>
</protein>
<dbReference type="GO" id="GO:0016020">
    <property type="term" value="C:membrane"/>
    <property type="evidence" value="ECO:0007669"/>
    <property type="project" value="TreeGrafter"/>
</dbReference>
<feature type="coiled-coil region" evidence="7">
    <location>
        <begin position="894"/>
        <end position="921"/>
    </location>
</feature>
<dbReference type="InterPro" id="IPR011701">
    <property type="entry name" value="MFS"/>
</dbReference>
<dbReference type="PROSITE" id="PS50850">
    <property type="entry name" value="MFS"/>
    <property type="match status" value="1"/>
</dbReference>
<dbReference type="VEuPathDB" id="FungiDB:PV10_02895"/>
<keyword evidence="5 9" id="KW-1133">Transmembrane helix</keyword>
<dbReference type="VEuPathDB" id="FungiDB:PV10_02894"/>
<keyword evidence="7" id="KW-0175">Coiled coil</keyword>
<comment type="subcellular location">
    <subcellularLocation>
        <location evidence="1">Endomembrane system</location>
        <topology evidence="1">Multi-pass membrane protein</topology>
    </subcellularLocation>
</comment>
<feature type="transmembrane region" description="Helical" evidence="9">
    <location>
        <begin position="64"/>
        <end position="84"/>
    </location>
</feature>
<dbReference type="GO" id="GO:0012505">
    <property type="term" value="C:endomembrane system"/>
    <property type="evidence" value="ECO:0007669"/>
    <property type="project" value="UniProtKB-SubCell"/>
</dbReference>
<keyword evidence="3" id="KW-0813">Transport</keyword>
<evidence type="ECO:0000256" key="6">
    <source>
        <dbReference type="ARBA" id="ARBA00023136"/>
    </source>
</evidence>
<comment type="caution">
    <text evidence="11">The sequence shown here is derived from an EMBL/GenBank/DDBJ whole genome shotgun (WGS) entry which is preliminary data.</text>
</comment>
<feature type="transmembrane region" description="Helical" evidence="9">
    <location>
        <begin position="300"/>
        <end position="319"/>
    </location>
</feature>
<comment type="similarity">
    <text evidence="2">Belongs to the major facilitator superfamily.</text>
</comment>
<dbReference type="PANTHER" id="PTHR23514:SF3">
    <property type="entry name" value="BYPASS OF STOP CODON PROTEIN 6"/>
    <property type="match status" value="1"/>
</dbReference>
<feature type="transmembrane region" description="Helical" evidence="9">
    <location>
        <begin position="210"/>
        <end position="233"/>
    </location>
</feature>
<sequence length="958" mass="103533">MASFNQTQVVELQDLSNHLGSSRSSIISAHSNREGISSPSENAVSALQRWNQSKTNICKTASTFFGFLVMGANDAAYGAIIPSLQSHYSITYTVVSLVFLSPFVGYVAAAVLNNFLHKTVGQRGVAMLGPGAHLVSYIIISVHPPFPVLVIVFILAGFGNGILDAAWNAWIGNLANPNEILGFLHGFYGVGATISPLIATTLITRGGFPWYAFYYFMIGASVIEILTSTASFWRESGERYRMLQSSDNVKGATRKALKTRVAWISAFFLLLYVGIEVALGGWIVTFMIEVRNGGHFESGLIATGFWLGITVGRVTLGFVTPRLGENLAICIYLGLAMAMQILFWLVPSFTVSSVAVAFVGVFLGPLFPAVVVAATKLLPANLHVAAIGFAAAFGGGGAAILPFAVGAIAQAAGVRVLQPIILALLGTALGLWFIGMPSISSREGDEKGKMHKTKAAASILPDWCEADVMDRYRRYRERDHHPNVEYFGEGESYRPGGSSSANNDASYRPPNRDRPNPDSWSADRRDNVLPEQLDQAVDRLLPTVADRALLPVVVEKTCSRTEDPLLLHPAAFHPEDLPFEDDHVLLVLDNAVLPIRKGFETTALTHQDDRRKEREGYHQIGLDLTVPDRASLAGERPRSPPHQPRSHYGPADTSSHRDRSPPREPAEPRPRPRDTSPPLEEETVRDEVVQPPAGPSGRNGVYDRPPPTGPSRTFTQSQPSPPTGPSRSRPTPTGPSRDFTSPPLRGRGSLTYRARGGPAYGRGDYISSRGDYGGGGGIGIGSGASSSSGGMTRSERDPPTGPRGDFSRSESYRGGYGRGATGAAGSAVSPVTPTGPSSDQQPQFGFRGSTGGSATYPRTQRFNSIQQHLSTTEKLVPGGKLLPSGLPLDQEKRLKTLEAEAERMRVEIAEKQRLKREMLNDWDVRTRETERDTLRSELADSHLQTLIDGDDGIGRAAF</sequence>
<reference evidence="11 12" key="1">
    <citation type="submission" date="2017-03" db="EMBL/GenBank/DDBJ databases">
        <title>Genomes of endolithic fungi from Antarctica.</title>
        <authorList>
            <person name="Coleine C."/>
            <person name="Masonjones S."/>
            <person name="Stajich J.E."/>
        </authorList>
    </citation>
    <scope>NUCLEOTIDE SEQUENCE [LARGE SCALE GENOMIC DNA]</scope>
    <source>
        <strain evidence="11 12">CCFEE 6314</strain>
    </source>
</reference>
<feature type="transmembrane region" description="Helical" evidence="9">
    <location>
        <begin position="124"/>
        <end position="142"/>
    </location>
</feature>
<keyword evidence="4 9" id="KW-0812">Transmembrane</keyword>
<organism evidence="11 12">
    <name type="scientific">Exophiala mesophila</name>
    <name type="common">Black yeast-like fungus</name>
    <dbReference type="NCBI Taxonomy" id="212818"/>
    <lineage>
        <taxon>Eukaryota</taxon>
        <taxon>Fungi</taxon>
        <taxon>Dikarya</taxon>
        <taxon>Ascomycota</taxon>
        <taxon>Pezizomycotina</taxon>
        <taxon>Eurotiomycetes</taxon>
        <taxon>Chaetothyriomycetidae</taxon>
        <taxon>Chaetothyriales</taxon>
        <taxon>Herpotrichiellaceae</taxon>
        <taxon>Exophiala</taxon>
    </lineage>
</organism>
<feature type="transmembrane region" description="Helical" evidence="9">
    <location>
        <begin position="183"/>
        <end position="204"/>
    </location>
</feature>
<dbReference type="Pfam" id="PF07690">
    <property type="entry name" value="MFS_1"/>
    <property type="match status" value="1"/>
</dbReference>
<evidence type="ECO:0000313" key="12">
    <source>
        <dbReference type="Proteomes" id="UP000288859"/>
    </source>
</evidence>